<proteinExistence type="predicted"/>
<feature type="chain" id="PRO_5022744250" evidence="2">
    <location>
        <begin position="26"/>
        <end position="256"/>
    </location>
</feature>
<organism evidence="4 5">
    <name type="scientific">Hymenobacter lutimineralis</name>
    <dbReference type="NCBI Taxonomy" id="2606448"/>
    <lineage>
        <taxon>Bacteria</taxon>
        <taxon>Pseudomonadati</taxon>
        <taxon>Bacteroidota</taxon>
        <taxon>Cytophagia</taxon>
        <taxon>Cytophagales</taxon>
        <taxon>Hymenobacteraceae</taxon>
        <taxon>Hymenobacter</taxon>
    </lineage>
</organism>
<gene>
    <name evidence="4" type="ORF">FY528_06905</name>
</gene>
<reference evidence="4 5" key="1">
    <citation type="submission" date="2019-08" db="EMBL/GenBank/DDBJ databases">
        <authorList>
            <person name="Seo M.-J."/>
        </authorList>
    </citation>
    <scope>NUCLEOTIDE SEQUENCE [LARGE SCALE GENOMIC DNA]</scope>
    <source>
        <strain evidence="4 5">KIGAM108</strain>
    </source>
</reference>
<sequence>MNTRLFGRLAAACLFVAASFTAAEAQTRPVQTHRVGYPAPRPAARSTYSSAGTSTGVKFGIKAGLNVADWSGDAVESLQNLADLSQGSVTREMKPGFHAGVYATLPLGDKFSIEPGVQYSEKGMRLTGTLPFEQLDFLNAKVTATARMAYLDIPLIAKAHLTPGLYLYAGPQASVLLSNKARVEASALGFSAYQHDFDIKSQFRPVDFAVTGGLGYQFDSGFGLSAGYDYGLSSLDKNNRFDAQNRVIKAALNFSF</sequence>
<comment type="caution">
    <text evidence="4">The sequence shown here is derived from an EMBL/GenBank/DDBJ whole genome shotgun (WGS) entry which is preliminary data.</text>
</comment>
<dbReference type="EMBL" id="VTHL01000005">
    <property type="protein sequence ID" value="TYZ11417.1"/>
    <property type="molecule type" value="Genomic_DNA"/>
</dbReference>
<dbReference type="AlphaFoldDB" id="A0A5D6V816"/>
<accession>A0A5D6V816</accession>
<evidence type="ECO:0000259" key="3">
    <source>
        <dbReference type="Pfam" id="PF13568"/>
    </source>
</evidence>
<keyword evidence="2" id="KW-0732">Signal</keyword>
<dbReference type="InterPro" id="IPR011250">
    <property type="entry name" value="OMP/PagP_B-barrel"/>
</dbReference>
<dbReference type="InterPro" id="IPR025665">
    <property type="entry name" value="Beta-barrel_OMP_2"/>
</dbReference>
<feature type="domain" description="Outer membrane protein beta-barrel" evidence="3">
    <location>
        <begin position="55"/>
        <end position="236"/>
    </location>
</feature>
<dbReference type="Pfam" id="PF13568">
    <property type="entry name" value="OMP_b-brl_2"/>
    <property type="match status" value="1"/>
</dbReference>
<evidence type="ECO:0000313" key="5">
    <source>
        <dbReference type="Proteomes" id="UP000322791"/>
    </source>
</evidence>
<evidence type="ECO:0000256" key="1">
    <source>
        <dbReference type="SAM" id="MobiDB-lite"/>
    </source>
</evidence>
<keyword evidence="5" id="KW-1185">Reference proteome</keyword>
<evidence type="ECO:0000313" key="4">
    <source>
        <dbReference type="EMBL" id="TYZ11417.1"/>
    </source>
</evidence>
<protein>
    <submittedName>
        <fullName evidence="4">PorT family protein</fullName>
    </submittedName>
</protein>
<dbReference type="Proteomes" id="UP000322791">
    <property type="component" value="Unassembled WGS sequence"/>
</dbReference>
<feature type="region of interest" description="Disordered" evidence="1">
    <location>
        <begin position="31"/>
        <end position="51"/>
    </location>
</feature>
<dbReference type="RefSeq" id="WP_149070262.1">
    <property type="nucleotide sequence ID" value="NZ_VTHL01000005.1"/>
</dbReference>
<feature type="signal peptide" evidence="2">
    <location>
        <begin position="1"/>
        <end position="25"/>
    </location>
</feature>
<dbReference type="SUPFAM" id="SSF56925">
    <property type="entry name" value="OMPA-like"/>
    <property type="match status" value="1"/>
</dbReference>
<name>A0A5D6V816_9BACT</name>
<evidence type="ECO:0000256" key="2">
    <source>
        <dbReference type="SAM" id="SignalP"/>
    </source>
</evidence>